<name>A0A379G481_9GAMM</name>
<evidence type="ECO:0000256" key="2">
    <source>
        <dbReference type="ARBA" id="ARBA00023125"/>
    </source>
</evidence>
<organism evidence="5 6">
    <name type="scientific">Providencia rustigianii</name>
    <dbReference type="NCBI Taxonomy" id="158850"/>
    <lineage>
        <taxon>Bacteria</taxon>
        <taxon>Pseudomonadati</taxon>
        <taxon>Pseudomonadota</taxon>
        <taxon>Gammaproteobacteria</taxon>
        <taxon>Enterobacterales</taxon>
        <taxon>Morganellaceae</taxon>
        <taxon>Providencia</taxon>
    </lineage>
</organism>
<dbReference type="InterPro" id="IPR001387">
    <property type="entry name" value="Cro/C1-type_HTH"/>
</dbReference>
<dbReference type="InterPro" id="IPR015927">
    <property type="entry name" value="Peptidase_S24_S26A/B/C"/>
</dbReference>
<dbReference type="Gene3D" id="2.10.109.10">
    <property type="entry name" value="Umud Fragment, subunit A"/>
    <property type="match status" value="1"/>
</dbReference>
<dbReference type="InterPro" id="IPR010982">
    <property type="entry name" value="Lambda_DNA-bd_dom_sf"/>
</dbReference>
<dbReference type="SUPFAM" id="SSF47413">
    <property type="entry name" value="lambda repressor-like DNA-binding domains"/>
    <property type="match status" value="1"/>
</dbReference>
<dbReference type="InterPro" id="IPR036286">
    <property type="entry name" value="LexA/Signal_pep-like_sf"/>
</dbReference>
<reference evidence="5 6" key="1">
    <citation type="submission" date="2018-06" db="EMBL/GenBank/DDBJ databases">
        <authorList>
            <consortium name="Pathogen Informatics"/>
            <person name="Doyle S."/>
        </authorList>
    </citation>
    <scope>NUCLEOTIDE SEQUENCE [LARGE SCALE GENOMIC DNA]</scope>
    <source>
        <strain evidence="5 6">NCTC12026</strain>
    </source>
</reference>
<dbReference type="InterPro" id="IPR039418">
    <property type="entry name" value="LexA-like"/>
</dbReference>
<dbReference type="Pfam" id="PF00717">
    <property type="entry name" value="Peptidase_S24"/>
    <property type="match status" value="1"/>
</dbReference>
<gene>
    <name evidence="5" type="ORF">NCTC12026_02250</name>
</gene>
<dbReference type="Gene3D" id="1.10.260.40">
    <property type="entry name" value="lambda repressor-like DNA-binding domains"/>
    <property type="match status" value="1"/>
</dbReference>
<dbReference type="AlphaFoldDB" id="A0A379G481"/>
<dbReference type="RefSeq" id="WP_115164417.1">
    <property type="nucleotide sequence ID" value="NZ_UGUA01000002.1"/>
</dbReference>
<evidence type="ECO:0000313" key="5">
    <source>
        <dbReference type="EMBL" id="SUC35849.1"/>
    </source>
</evidence>
<evidence type="ECO:0000313" key="6">
    <source>
        <dbReference type="Proteomes" id="UP000255129"/>
    </source>
</evidence>
<sequence length="241" mass="27551">MTILEVNDKLLLMVENKKYNDFARRLTERMKDAGVDVKQLSDSVGVSYEMARRYTLGTAKPRDDKMEQVANAVHSTPVYLDYGVDIYGSFGEEKNKDTVTVRQIEAFASAGDGYINNPFPEVIRSIEIPKERVYELFGRNSLDGVIIINADGDSMSPTLNPKDLLFVDTKIMQFTGDGIYIFNFEGSTFIKRLQRVKGRKLAVISDNEFYPPFHIEDHEMHELYFHGKLIRSLPMSLKQFA</sequence>
<dbReference type="PANTHER" id="PTHR40661">
    <property type="match status" value="1"/>
</dbReference>
<dbReference type="GO" id="GO:0003677">
    <property type="term" value="F:DNA binding"/>
    <property type="evidence" value="ECO:0007669"/>
    <property type="project" value="UniProtKB-KW"/>
</dbReference>
<dbReference type="CDD" id="cd06529">
    <property type="entry name" value="S24_LexA-like"/>
    <property type="match status" value="1"/>
</dbReference>
<dbReference type="EMBL" id="UGUA01000002">
    <property type="protein sequence ID" value="SUC35849.1"/>
    <property type="molecule type" value="Genomic_DNA"/>
</dbReference>
<keyword evidence="2" id="KW-0238">DNA-binding</keyword>
<proteinExistence type="predicted"/>
<evidence type="ECO:0000259" key="4">
    <source>
        <dbReference type="SMART" id="SM00530"/>
    </source>
</evidence>
<protein>
    <submittedName>
        <fullName evidence="5">Uncharacterized HTH-type transcriptional regulator HI_1476</fullName>
    </submittedName>
</protein>
<dbReference type="Proteomes" id="UP000255129">
    <property type="component" value="Unassembled WGS sequence"/>
</dbReference>
<keyword evidence="3" id="KW-0804">Transcription</keyword>
<dbReference type="SMART" id="SM00530">
    <property type="entry name" value="HTH_XRE"/>
    <property type="match status" value="1"/>
</dbReference>
<evidence type="ECO:0000256" key="3">
    <source>
        <dbReference type="ARBA" id="ARBA00023163"/>
    </source>
</evidence>
<dbReference type="SUPFAM" id="SSF51306">
    <property type="entry name" value="LexA/Signal peptidase"/>
    <property type="match status" value="1"/>
</dbReference>
<dbReference type="PANTHER" id="PTHR40661:SF3">
    <property type="entry name" value="FELS-1 PROPHAGE TRANSCRIPTIONAL REGULATOR"/>
    <property type="match status" value="1"/>
</dbReference>
<feature type="domain" description="HTH cro/C1-type" evidence="4">
    <location>
        <begin position="25"/>
        <end position="80"/>
    </location>
</feature>
<dbReference type="OrthoDB" id="9791537at2"/>
<keyword evidence="1" id="KW-0805">Transcription regulation</keyword>
<evidence type="ECO:0000256" key="1">
    <source>
        <dbReference type="ARBA" id="ARBA00023015"/>
    </source>
</evidence>
<dbReference type="CDD" id="cd00093">
    <property type="entry name" value="HTH_XRE"/>
    <property type="match status" value="1"/>
</dbReference>
<accession>A0A379G481</accession>